<dbReference type="InterPro" id="IPR050397">
    <property type="entry name" value="Env_Response_Regulators"/>
</dbReference>
<protein>
    <recommendedName>
        <fullName evidence="4">Cyclic nucleotide-binding domain-containing protein</fullName>
    </recommendedName>
</protein>
<dbReference type="SMART" id="SM00100">
    <property type="entry name" value="cNMP"/>
    <property type="match status" value="1"/>
</dbReference>
<dbReference type="Proteomes" id="UP000464178">
    <property type="component" value="Chromosome"/>
</dbReference>
<reference evidence="5 6" key="1">
    <citation type="submission" date="2019-05" db="EMBL/GenBank/DDBJ databases">
        <authorList>
            <consortium name="Science for Life Laboratories"/>
        </authorList>
    </citation>
    <scope>NUCLEOTIDE SEQUENCE [LARGE SCALE GENOMIC DNA]</scope>
    <source>
        <strain evidence="5">Soil9</strain>
    </source>
</reference>
<feature type="domain" description="Cyclic nucleotide-binding" evidence="4">
    <location>
        <begin position="10"/>
        <end position="129"/>
    </location>
</feature>
<dbReference type="GO" id="GO:0003700">
    <property type="term" value="F:DNA-binding transcription factor activity"/>
    <property type="evidence" value="ECO:0007669"/>
    <property type="project" value="TreeGrafter"/>
</dbReference>
<proteinExistence type="predicted"/>
<dbReference type="KEGG" id="gms:SOIL9_81200"/>
<evidence type="ECO:0000256" key="3">
    <source>
        <dbReference type="ARBA" id="ARBA00023163"/>
    </source>
</evidence>
<dbReference type="EMBL" id="LR593886">
    <property type="protein sequence ID" value="VTS00629.1"/>
    <property type="molecule type" value="Genomic_DNA"/>
</dbReference>
<keyword evidence="2" id="KW-0238">DNA-binding</keyword>
<dbReference type="Pfam" id="PF13545">
    <property type="entry name" value="HTH_Crp_2"/>
    <property type="match status" value="1"/>
</dbReference>
<dbReference type="Gene3D" id="1.10.10.10">
    <property type="entry name" value="Winged helix-like DNA-binding domain superfamily/Winged helix DNA-binding domain"/>
    <property type="match status" value="1"/>
</dbReference>
<dbReference type="InterPro" id="IPR014710">
    <property type="entry name" value="RmlC-like_jellyroll"/>
</dbReference>
<evidence type="ECO:0000256" key="2">
    <source>
        <dbReference type="ARBA" id="ARBA00023125"/>
    </source>
</evidence>
<dbReference type="AlphaFoldDB" id="A0A6P2DGH1"/>
<accession>A0A6P2DGH1</accession>
<dbReference type="InterPro" id="IPR018490">
    <property type="entry name" value="cNMP-bd_dom_sf"/>
</dbReference>
<dbReference type="PANTHER" id="PTHR24567">
    <property type="entry name" value="CRP FAMILY TRANSCRIPTIONAL REGULATORY PROTEIN"/>
    <property type="match status" value="1"/>
</dbReference>
<dbReference type="InterPro" id="IPR000595">
    <property type="entry name" value="cNMP-bd_dom"/>
</dbReference>
<sequence>MSARPQENRLLASLLPADRARLLARTTEVTFGHRDVVYSAGGAMEYTYFPRAGVLSAVVLMEDGAGAEVAGIGPEGVAGVSTALGADRSNELVLCQVAPCPCHRMSAAEFAAEVAKGGAVRDAVHRYVRAALTVSARQTACNCLHPADERCARWLLQCHDRAAADEFPLTHEFLSQMLGVRRATVTVVAGTLQTAGLITYKNGVVRVRDRGGLEGAACECYAAIRNAFA</sequence>
<evidence type="ECO:0000313" key="5">
    <source>
        <dbReference type="EMBL" id="VTS00629.1"/>
    </source>
</evidence>
<dbReference type="PANTHER" id="PTHR24567:SF74">
    <property type="entry name" value="HTH-TYPE TRANSCRIPTIONAL REGULATOR ARCR"/>
    <property type="match status" value="1"/>
</dbReference>
<dbReference type="InterPro" id="IPR012318">
    <property type="entry name" value="HTH_CRP"/>
</dbReference>
<dbReference type="SUPFAM" id="SSF46785">
    <property type="entry name" value="Winged helix' DNA-binding domain"/>
    <property type="match status" value="1"/>
</dbReference>
<organism evidence="5 6">
    <name type="scientific">Gemmata massiliana</name>
    <dbReference type="NCBI Taxonomy" id="1210884"/>
    <lineage>
        <taxon>Bacteria</taxon>
        <taxon>Pseudomonadati</taxon>
        <taxon>Planctomycetota</taxon>
        <taxon>Planctomycetia</taxon>
        <taxon>Gemmatales</taxon>
        <taxon>Gemmataceae</taxon>
        <taxon>Gemmata</taxon>
    </lineage>
</organism>
<evidence type="ECO:0000313" key="6">
    <source>
        <dbReference type="Proteomes" id="UP000464178"/>
    </source>
</evidence>
<dbReference type="Gene3D" id="2.60.120.10">
    <property type="entry name" value="Jelly Rolls"/>
    <property type="match status" value="1"/>
</dbReference>
<dbReference type="GO" id="GO:0003677">
    <property type="term" value="F:DNA binding"/>
    <property type="evidence" value="ECO:0007669"/>
    <property type="project" value="UniProtKB-KW"/>
</dbReference>
<keyword evidence="6" id="KW-1185">Reference proteome</keyword>
<dbReference type="RefSeq" id="WP_162672223.1">
    <property type="nucleotide sequence ID" value="NZ_LR593886.1"/>
</dbReference>
<dbReference type="SUPFAM" id="SSF51206">
    <property type="entry name" value="cAMP-binding domain-like"/>
    <property type="match status" value="1"/>
</dbReference>
<keyword evidence="1" id="KW-0805">Transcription regulation</keyword>
<dbReference type="InterPro" id="IPR036388">
    <property type="entry name" value="WH-like_DNA-bd_sf"/>
</dbReference>
<keyword evidence="3" id="KW-0804">Transcription</keyword>
<name>A0A6P2DGH1_9BACT</name>
<dbReference type="InterPro" id="IPR036390">
    <property type="entry name" value="WH_DNA-bd_sf"/>
</dbReference>
<evidence type="ECO:0000256" key="1">
    <source>
        <dbReference type="ARBA" id="ARBA00023015"/>
    </source>
</evidence>
<gene>
    <name evidence="5" type="ORF">SOIL9_81200</name>
</gene>
<evidence type="ECO:0000259" key="4">
    <source>
        <dbReference type="SMART" id="SM00100"/>
    </source>
</evidence>
<dbReference type="GO" id="GO:0005829">
    <property type="term" value="C:cytosol"/>
    <property type="evidence" value="ECO:0007669"/>
    <property type="project" value="TreeGrafter"/>
</dbReference>